<dbReference type="GO" id="GO:0045595">
    <property type="term" value="P:regulation of cell differentiation"/>
    <property type="evidence" value="ECO:0007669"/>
    <property type="project" value="TreeGrafter"/>
</dbReference>
<dbReference type="InterPro" id="IPR001849">
    <property type="entry name" value="PH_domain"/>
</dbReference>
<feature type="compositionally biased region" description="Gly residues" evidence="3">
    <location>
        <begin position="174"/>
        <end position="184"/>
    </location>
</feature>
<comment type="subcellular location">
    <subcellularLocation>
        <location evidence="1">Membrane</location>
    </subcellularLocation>
</comment>
<dbReference type="PANTHER" id="PTHR14309">
    <property type="entry name" value="EXPRESSED PROTEIN"/>
    <property type="match status" value="1"/>
</dbReference>
<dbReference type="Pfam" id="PF00169">
    <property type="entry name" value="PH"/>
    <property type="match status" value="1"/>
</dbReference>
<organism evidence="5 6">
    <name type="scientific">Cylicocyclus nassatus</name>
    <name type="common">Nematode worm</name>
    <dbReference type="NCBI Taxonomy" id="53992"/>
    <lineage>
        <taxon>Eukaryota</taxon>
        <taxon>Metazoa</taxon>
        <taxon>Ecdysozoa</taxon>
        <taxon>Nematoda</taxon>
        <taxon>Chromadorea</taxon>
        <taxon>Rhabditida</taxon>
        <taxon>Rhabditina</taxon>
        <taxon>Rhabditomorpha</taxon>
        <taxon>Strongyloidea</taxon>
        <taxon>Strongylidae</taxon>
        <taxon>Cylicocyclus</taxon>
    </lineage>
</organism>
<dbReference type="PANTHER" id="PTHR14309:SF12">
    <property type="entry name" value="PH DOMAIN-CONTAINING PROTEIN"/>
    <property type="match status" value="1"/>
</dbReference>
<dbReference type="EMBL" id="CATQJL010000001">
    <property type="protein sequence ID" value="CAJ0589510.1"/>
    <property type="molecule type" value="Genomic_DNA"/>
</dbReference>
<evidence type="ECO:0000259" key="4">
    <source>
        <dbReference type="PROSITE" id="PS50003"/>
    </source>
</evidence>
<dbReference type="AlphaFoldDB" id="A0AA36GJR0"/>
<proteinExistence type="predicted"/>
<keyword evidence="6" id="KW-1185">Reference proteome</keyword>
<feature type="domain" description="PH" evidence="4">
    <location>
        <begin position="8"/>
        <end position="124"/>
    </location>
</feature>
<feature type="region of interest" description="Disordered" evidence="3">
    <location>
        <begin position="125"/>
        <end position="215"/>
    </location>
</feature>
<evidence type="ECO:0000313" key="5">
    <source>
        <dbReference type="EMBL" id="CAJ0589510.1"/>
    </source>
</evidence>
<dbReference type="SUPFAM" id="SSF50729">
    <property type="entry name" value="PH domain-like"/>
    <property type="match status" value="1"/>
</dbReference>
<evidence type="ECO:0000256" key="2">
    <source>
        <dbReference type="ARBA" id="ARBA00023136"/>
    </source>
</evidence>
<dbReference type="Gene3D" id="2.30.29.30">
    <property type="entry name" value="Pleckstrin-homology domain (PH domain)/Phosphotyrosine-binding domain (PTB)"/>
    <property type="match status" value="1"/>
</dbReference>
<gene>
    <name evidence="5" type="ORF">CYNAS_LOCUS1493</name>
</gene>
<sequence>MYRYMDPRRVKEGDVMKYKTGFLSNKWKTYHAVLFSDSKFCWYDEKGDTKPKGCVLLKDVVPYICVGLMTDRMPVKSPTLPDGYSKHHLVGIGMDPRAETVHWILFSSDADMESWVTEITKTLPIVNPQPQPQPAPPGGVPAQPSSGGYVPPAKYPDAPPPVQPTQPYPQPVPVGGGAPMGGGGAPPPPYYSQGSGGYGGGGPPPAPGPTTVIIDRGGGGYGGGYGGGGLGGFGSGLLGFGTGMLAGSLMSHGLGSMWGGHGMVYGGGMGGMGGGLGSYYSDNDTNITNNYYNYDPNSSTGGGAIDSTSSQPAITEVPNDIGGGDLGGYDYPGDTGPGGAGQEMGFGTWEKASMPITIVIIKPPDLPNGYAVDHLVGIGMDLDAETVHWILFSSDEEIDAHPQVQPAYLYPATPISDDEPSKVGGKGLLGFGSAILAGSLASYGFGSMWESDNVRELGYHSVSFILEDYNGDFGGGDYSGGDFVIRNSVGVHDDAFNKSFGTSMLTEALVSHGLGSMWGQGGGSYHLAGNSVDKHHYDRIGAGKLDNPTAVQAARSEVRGDEGLDHSGGHGGFDYPGVNFHSGDLGGGDHSDGFLSSGDFGDNDFDHFDSY</sequence>
<keyword evidence="2" id="KW-0472">Membrane</keyword>
<name>A0AA36GJR0_CYLNA</name>
<accession>A0AA36GJR0</accession>
<dbReference type="InterPro" id="IPR039680">
    <property type="entry name" value="PLEKHB1/2"/>
</dbReference>
<dbReference type="InterPro" id="IPR011993">
    <property type="entry name" value="PH-like_dom_sf"/>
</dbReference>
<feature type="compositionally biased region" description="Pro residues" evidence="3">
    <location>
        <begin position="153"/>
        <end position="172"/>
    </location>
</feature>
<evidence type="ECO:0000256" key="3">
    <source>
        <dbReference type="SAM" id="MobiDB-lite"/>
    </source>
</evidence>
<reference evidence="5" key="1">
    <citation type="submission" date="2023-07" db="EMBL/GenBank/DDBJ databases">
        <authorList>
            <consortium name="CYATHOMIX"/>
        </authorList>
    </citation>
    <scope>NUCLEOTIDE SEQUENCE</scope>
    <source>
        <strain evidence="5">N/A</strain>
    </source>
</reference>
<comment type="caution">
    <text evidence="5">The sequence shown here is derived from an EMBL/GenBank/DDBJ whole genome shotgun (WGS) entry which is preliminary data.</text>
</comment>
<feature type="compositionally biased region" description="Low complexity" evidence="3">
    <location>
        <begin position="140"/>
        <end position="152"/>
    </location>
</feature>
<dbReference type="GO" id="GO:0016020">
    <property type="term" value="C:membrane"/>
    <property type="evidence" value="ECO:0007669"/>
    <property type="project" value="UniProtKB-SubCell"/>
</dbReference>
<evidence type="ECO:0000256" key="1">
    <source>
        <dbReference type="ARBA" id="ARBA00004370"/>
    </source>
</evidence>
<feature type="compositionally biased region" description="Pro residues" evidence="3">
    <location>
        <begin position="127"/>
        <end position="139"/>
    </location>
</feature>
<dbReference type="Proteomes" id="UP001176961">
    <property type="component" value="Unassembled WGS sequence"/>
</dbReference>
<protein>
    <recommendedName>
        <fullName evidence="4">PH domain-containing protein</fullName>
    </recommendedName>
</protein>
<dbReference type="SMART" id="SM00233">
    <property type="entry name" value="PH"/>
    <property type="match status" value="1"/>
</dbReference>
<dbReference type="FunFam" id="2.30.29.30:FF:000624">
    <property type="entry name" value="Protein CBG23324"/>
    <property type="match status" value="1"/>
</dbReference>
<evidence type="ECO:0000313" key="6">
    <source>
        <dbReference type="Proteomes" id="UP001176961"/>
    </source>
</evidence>
<dbReference type="PROSITE" id="PS50003">
    <property type="entry name" value="PH_DOMAIN"/>
    <property type="match status" value="1"/>
</dbReference>